<evidence type="ECO:0000259" key="1">
    <source>
        <dbReference type="Pfam" id="PF00535"/>
    </source>
</evidence>
<protein>
    <recommendedName>
        <fullName evidence="1">Glycosyltransferase 2-like domain-containing protein</fullName>
    </recommendedName>
</protein>
<organism evidence="2 3">
    <name type="scientific">Candidatus Woesebacteria bacterium GWA1_41_8</name>
    <dbReference type="NCBI Taxonomy" id="1802471"/>
    <lineage>
        <taxon>Bacteria</taxon>
        <taxon>Candidatus Woeseibacteriota</taxon>
    </lineage>
</organism>
<dbReference type="SUPFAM" id="SSF53448">
    <property type="entry name" value="Nucleotide-diphospho-sugar transferases"/>
    <property type="match status" value="1"/>
</dbReference>
<feature type="domain" description="Glycosyltransferase 2-like" evidence="1">
    <location>
        <begin position="5"/>
        <end position="187"/>
    </location>
</feature>
<name>A0A1F7WGY8_9BACT</name>
<dbReference type="Pfam" id="PF00535">
    <property type="entry name" value="Glycos_transf_2"/>
    <property type="match status" value="1"/>
</dbReference>
<dbReference type="STRING" id="1802471.A2115_02550"/>
<accession>A0A1F7WGY8</accession>
<gene>
    <name evidence="2" type="ORF">A2115_02550</name>
</gene>
<evidence type="ECO:0000313" key="2">
    <source>
        <dbReference type="EMBL" id="OGM02040.1"/>
    </source>
</evidence>
<evidence type="ECO:0000313" key="3">
    <source>
        <dbReference type="Proteomes" id="UP000176198"/>
    </source>
</evidence>
<proteinExistence type="predicted"/>
<sequence length="259" mass="29308">MTGISVVIVTRNRSRLLKKCLTSLKAKLGKDPEIIVVDNASSDSTLNTLRDFNKIKLIINPKNLGVAAARNQGTKASSGKFVVFLDDDAYFTNTTSLSKIITYMNKNKKVSLVGPRILYPNGHIQESARSFPVPLAVLWRGTTLSKLFPNVSFYQKYLLDNSNYTKPALVDWVIGACQVVRRSAFNKVGLLDESFFFGYEDIDFCFRLQKKGHKVIYFPEVGVVHHYQRASSRGLISWAKIEHAKSIAKFFKRVYFPKQ</sequence>
<dbReference type="EMBL" id="MGFJ01000032">
    <property type="protein sequence ID" value="OGM02040.1"/>
    <property type="molecule type" value="Genomic_DNA"/>
</dbReference>
<dbReference type="CDD" id="cd04186">
    <property type="entry name" value="GT_2_like_c"/>
    <property type="match status" value="1"/>
</dbReference>
<dbReference type="AlphaFoldDB" id="A0A1F7WGY8"/>
<dbReference type="Gene3D" id="3.90.550.10">
    <property type="entry name" value="Spore Coat Polysaccharide Biosynthesis Protein SpsA, Chain A"/>
    <property type="match status" value="1"/>
</dbReference>
<comment type="caution">
    <text evidence="2">The sequence shown here is derived from an EMBL/GenBank/DDBJ whole genome shotgun (WGS) entry which is preliminary data.</text>
</comment>
<dbReference type="InterPro" id="IPR029044">
    <property type="entry name" value="Nucleotide-diphossugar_trans"/>
</dbReference>
<reference evidence="2 3" key="1">
    <citation type="journal article" date="2016" name="Nat. Commun.">
        <title>Thousands of microbial genomes shed light on interconnected biogeochemical processes in an aquifer system.</title>
        <authorList>
            <person name="Anantharaman K."/>
            <person name="Brown C.T."/>
            <person name="Hug L.A."/>
            <person name="Sharon I."/>
            <person name="Castelle C.J."/>
            <person name="Probst A.J."/>
            <person name="Thomas B.C."/>
            <person name="Singh A."/>
            <person name="Wilkins M.J."/>
            <person name="Karaoz U."/>
            <person name="Brodie E.L."/>
            <person name="Williams K.H."/>
            <person name="Hubbard S.S."/>
            <person name="Banfield J.F."/>
        </authorList>
    </citation>
    <scope>NUCLEOTIDE SEQUENCE [LARGE SCALE GENOMIC DNA]</scope>
</reference>
<dbReference type="PANTHER" id="PTHR43179">
    <property type="entry name" value="RHAMNOSYLTRANSFERASE WBBL"/>
    <property type="match status" value="1"/>
</dbReference>
<dbReference type="Proteomes" id="UP000176198">
    <property type="component" value="Unassembled WGS sequence"/>
</dbReference>
<dbReference type="InterPro" id="IPR001173">
    <property type="entry name" value="Glyco_trans_2-like"/>
</dbReference>
<dbReference type="PANTHER" id="PTHR43179:SF7">
    <property type="entry name" value="RHAMNOSYLTRANSFERASE WBBL"/>
    <property type="match status" value="1"/>
</dbReference>